<dbReference type="EMBL" id="LT670849">
    <property type="protein sequence ID" value="SHN81130.1"/>
    <property type="molecule type" value="Genomic_DNA"/>
</dbReference>
<name>A0A1M7UE38_9BRAD</name>
<comment type="similarity">
    <text evidence="1">Belongs to the short-chain dehydrogenases/reductases (SDR) family.</text>
</comment>
<proteinExistence type="inferred from homology"/>
<protein>
    <submittedName>
        <fullName evidence="2">NAD(P)-dependent dehydrogenase, short-chain alcohol dehydrogenase family</fullName>
    </submittedName>
</protein>
<accession>A0A1M7UE38</accession>
<dbReference type="FunFam" id="3.40.50.720:FF:000084">
    <property type="entry name" value="Short-chain dehydrogenase reductase"/>
    <property type="match status" value="1"/>
</dbReference>
<dbReference type="SUPFAM" id="SSF51735">
    <property type="entry name" value="NAD(P)-binding Rossmann-fold domains"/>
    <property type="match status" value="1"/>
</dbReference>
<keyword evidence="3" id="KW-1185">Reference proteome</keyword>
<dbReference type="Gene3D" id="3.40.50.720">
    <property type="entry name" value="NAD(P)-binding Rossmann-like Domain"/>
    <property type="match status" value="1"/>
</dbReference>
<dbReference type="PANTHER" id="PTHR42879">
    <property type="entry name" value="3-OXOACYL-(ACYL-CARRIER-PROTEIN) REDUCTASE"/>
    <property type="match status" value="1"/>
</dbReference>
<dbReference type="AlphaFoldDB" id="A0A1M7UE38"/>
<dbReference type="PRINTS" id="PR00080">
    <property type="entry name" value="SDRFAMILY"/>
</dbReference>
<gene>
    <name evidence="2" type="ORF">SAMN05444170_4625</name>
</gene>
<dbReference type="NCBIfam" id="NF005468">
    <property type="entry name" value="PRK07062.1"/>
    <property type="match status" value="1"/>
</dbReference>
<reference evidence="3" key="1">
    <citation type="submission" date="2016-11" db="EMBL/GenBank/DDBJ databases">
        <authorList>
            <person name="Varghese N."/>
            <person name="Submissions S."/>
        </authorList>
    </citation>
    <scope>NUCLEOTIDE SEQUENCE [LARGE SCALE GENOMIC DNA]</scope>
    <source>
        <strain evidence="3">GAS401</strain>
    </source>
</reference>
<evidence type="ECO:0000313" key="2">
    <source>
        <dbReference type="EMBL" id="SHN81130.1"/>
    </source>
</evidence>
<evidence type="ECO:0000313" key="3">
    <source>
        <dbReference type="Proteomes" id="UP000184096"/>
    </source>
</evidence>
<dbReference type="Proteomes" id="UP000184096">
    <property type="component" value="Chromosome I"/>
</dbReference>
<dbReference type="RefSeq" id="WP_072826329.1">
    <property type="nucleotide sequence ID" value="NZ_LT670849.1"/>
</dbReference>
<evidence type="ECO:0000256" key="1">
    <source>
        <dbReference type="ARBA" id="ARBA00006484"/>
    </source>
</evidence>
<dbReference type="InterPro" id="IPR050259">
    <property type="entry name" value="SDR"/>
</dbReference>
<sequence>MDLKLANRIAVVTGGSSGIGLATAQLLVEAGARVAICGRNEERLARARAKLEDIKSGCVLAKTCDVLDTEAVATFARNVAAWSGGRVDLLVNNAGQGRVSTFESTTDAQWREEFDLKFFSQILPIRAFKPLLDASDAPAIVGVNSLLALQPEAHMVCTSAARAGVQNLLKSLASEFAPRIRVNTILLGLVDSGQWQRRFEARADKTQSREDWFAGLAREKRIPLGRLGTPDEPARAIVFLGSPAASYITGASLEISGGVSRYI</sequence>
<dbReference type="CDD" id="cd05344">
    <property type="entry name" value="BKR_like_SDR_like"/>
    <property type="match status" value="1"/>
</dbReference>
<dbReference type="InterPro" id="IPR002347">
    <property type="entry name" value="SDR_fam"/>
</dbReference>
<dbReference type="PANTHER" id="PTHR42879:SF6">
    <property type="entry name" value="NADPH-DEPENDENT REDUCTASE BACG"/>
    <property type="match status" value="1"/>
</dbReference>
<dbReference type="Pfam" id="PF13561">
    <property type="entry name" value="adh_short_C2"/>
    <property type="match status" value="1"/>
</dbReference>
<dbReference type="InterPro" id="IPR036291">
    <property type="entry name" value="NAD(P)-bd_dom_sf"/>
</dbReference>
<dbReference type="PRINTS" id="PR00081">
    <property type="entry name" value="GDHRDH"/>
</dbReference>
<organism evidence="2 3">
    <name type="scientific">Bradyrhizobium erythrophlei</name>
    <dbReference type="NCBI Taxonomy" id="1437360"/>
    <lineage>
        <taxon>Bacteria</taxon>
        <taxon>Pseudomonadati</taxon>
        <taxon>Pseudomonadota</taxon>
        <taxon>Alphaproteobacteria</taxon>
        <taxon>Hyphomicrobiales</taxon>
        <taxon>Nitrobacteraceae</taxon>
        <taxon>Bradyrhizobium</taxon>
    </lineage>
</organism>